<dbReference type="GO" id="GO:0005524">
    <property type="term" value="F:ATP binding"/>
    <property type="evidence" value="ECO:0007669"/>
    <property type="project" value="UniProtKB-UniRule"/>
</dbReference>
<keyword evidence="7 10" id="KW-0573">Peptidoglycan synthesis</keyword>
<dbReference type="GO" id="GO:0005737">
    <property type="term" value="C:cytoplasm"/>
    <property type="evidence" value="ECO:0007669"/>
    <property type="project" value="UniProtKB-SubCell"/>
</dbReference>
<sequence length="453" mass="47891">MIDSTLNQLAQLLRTKINGEDCIISSVSTDTRDIKPGALFVALAGERFDGHNFITQAIEKGASAVLVSRAVAAAVPQLVVSDTKIALGVIASWIHQQCDTPTIAITGSCGKTTVKEMAATILSRKGAVLYTHGNLNNDIGVPLTLLRSRPEDDVAIIELGANHTGEIDYTAGLVCPDIALVNNVAAAHLEGFGSIDGVKTAKGEIYKGLKPGGIAIVNLDSCGGKLWQEALHDKVVKTISVTDPQADYCVSSITSDEMAYPGFVLHTPKGSCEINLGIMGVHNVNNALAAAALAMEAGAKLDDIQAGLELSKNIAGRCDVSQLTAHIRLIDDSYNASVPSMLAAADMLGRFPSERWLILGYMAELGSEAVALHRQVGEHAATFGFEHILTYGSETKVISEICGGIHFDSHQDIIDYINSGLDKENLAQHVLLVKGAHSAGMSKVVTALKEKYA</sequence>
<dbReference type="SUPFAM" id="SSF53623">
    <property type="entry name" value="MurD-like peptide ligases, catalytic domain"/>
    <property type="match status" value="1"/>
</dbReference>
<evidence type="ECO:0000313" key="15">
    <source>
        <dbReference type="EMBL" id="SHO56719.1"/>
    </source>
</evidence>
<dbReference type="InterPro" id="IPR004101">
    <property type="entry name" value="Mur_ligase_C"/>
</dbReference>
<comment type="similarity">
    <text evidence="10">Belongs to the MurCDEF family. MurF subfamily.</text>
</comment>
<dbReference type="GO" id="GO:0008360">
    <property type="term" value="P:regulation of cell shape"/>
    <property type="evidence" value="ECO:0007669"/>
    <property type="project" value="UniProtKB-KW"/>
</dbReference>
<gene>
    <name evidence="10 15" type="primary">murF</name>
    <name evidence="15" type="ORF">VQ7734_02488</name>
</gene>
<dbReference type="GO" id="GO:0009252">
    <property type="term" value="P:peptidoglycan biosynthetic process"/>
    <property type="evidence" value="ECO:0007669"/>
    <property type="project" value="UniProtKB-UniRule"/>
</dbReference>
<proteinExistence type="inferred from homology"/>
<evidence type="ECO:0000256" key="5">
    <source>
        <dbReference type="ARBA" id="ARBA00022840"/>
    </source>
</evidence>
<evidence type="ECO:0000259" key="12">
    <source>
        <dbReference type="Pfam" id="PF01225"/>
    </source>
</evidence>
<evidence type="ECO:0000256" key="8">
    <source>
        <dbReference type="ARBA" id="ARBA00023306"/>
    </source>
</evidence>
<keyword evidence="4 10" id="KW-0547">Nucleotide-binding</keyword>
<keyword evidence="1 10" id="KW-0963">Cytoplasm</keyword>
<evidence type="ECO:0000256" key="3">
    <source>
        <dbReference type="ARBA" id="ARBA00022618"/>
    </source>
</evidence>
<dbReference type="OrthoDB" id="9801978at2"/>
<dbReference type="Gene3D" id="3.40.1390.10">
    <property type="entry name" value="MurE/MurF, N-terminal domain"/>
    <property type="match status" value="1"/>
</dbReference>
<dbReference type="GO" id="GO:0071555">
    <property type="term" value="P:cell wall organization"/>
    <property type="evidence" value="ECO:0007669"/>
    <property type="project" value="UniProtKB-KW"/>
</dbReference>
<evidence type="ECO:0000256" key="10">
    <source>
        <dbReference type="HAMAP-Rule" id="MF_02019"/>
    </source>
</evidence>
<dbReference type="Proteomes" id="UP000184600">
    <property type="component" value="Unassembled WGS sequence"/>
</dbReference>
<comment type="function">
    <text evidence="10 11">Involved in cell wall formation. Catalyzes the final step in the synthesis of UDP-N-acetylmuramoyl-pentapeptide, the precursor of murein.</text>
</comment>
<dbReference type="InterPro" id="IPR035911">
    <property type="entry name" value="MurE/MurF_N"/>
</dbReference>
<dbReference type="GO" id="GO:0047480">
    <property type="term" value="F:UDP-N-acetylmuramoyl-tripeptide-D-alanyl-D-alanine ligase activity"/>
    <property type="evidence" value="ECO:0007669"/>
    <property type="project" value="UniProtKB-UniRule"/>
</dbReference>
<dbReference type="GO" id="GO:0008766">
    <property type="term" value="F:UDP-N-acetylmuramoylalanyl-D-glutamyl-2,6-diaminopimelate-D-alanyl-D-alanine ligase activity"/>
    <property type="evidence" value="ECO:0007669"/>
    <property type="project" value="RHEA"/>
</dbReference>
<dbReference type="Gene3D" id="3.90.190.20">
    <property type="entry name" value="Mur ligase, C-terminal domain"/>
    <property type="match status" value="1"/>
</dbReference>
<feature type="domain" description="Mur ligase N-terminal catalytic" evidence="12">
    <location>
        <begin position="24"/>
        <end position="81"/>
    </location>
</feature>
<dbReference type="InterPro" id="IPR000713">
    <property type="entry name" value="Mur_ligase_N"/>
</dbReference>
<dbReference type="STRING" id="1117707.VQ7734_02488"/>
<dbReference type="Gene3D" id="3.40.1190.10">
    <property type="entry name" value="Mur-like, catalytic domain"/>
    <property type="match status" value="1"/>
</dbReference>
<dbReference type="InterPro" id="IPR036615">
    <property type="entry name" value="Mur_ligase_C_dom_sf"/>
</dbReference>
<comment type="catalytic activity">
    <reaction evidence="10 11">
        <text>D-alanyl-D-alanine + UDP-N-acetyl-alpha-D-muramoyl-L-alanyl-gamma-D-glutamyl-meso-2,6-diaminopimelate + ATP = UDP-N-acetyl-alpha-D-muramoyl-L-alanyl-gamma-D-glutamyl-meso-2,6-diaminopimeloyl-D-alanyl-D-alanine + ADP + phosphate + H(+)</text>
        <dbReference type="Rhea" id="RHEA:28374"/>
        <dbReference type="ChEBI" id="CHEBI:15378"/>
        <dbReference type="ChEBI" id="CHEBI:30616"/>
        <dbReference type="ChEBI" id="CHEBI:43474"/>
        <dbReference type="ChEBI" id="CHEBI:57822"/>
        <dbReference type="ChEBI" id="CHEBI:61386"/>
        <dbReference type="ChEBI" id="CHEBI:83905"/>
        <dbReference type="ChEBI" id="CHEBI:456216"/>
        <dbReference type="EC" id="6.3.2.10"/>
    </reaction>
</comment>
<feature type="binding site" evidence="10">
    <location>
        <begin position="107"/>
        <end position="113"/>
    </location>
    <ligand>
        <name>ATP</name>
        <dbReference type="ChEBI" id="CHEBI:30616"/>
    </ligand>
</feature>
<evidence type="ECO:0000256" key="9">
    <source>
        <dbReference type="ARBA" id="ARBA00023316"/>
    </source>
</evidence>
<evidence type="ECO:0000313" key="16">
    <source>
        <dbReference type="Proteomes" id="UP000184600"/>
    </source>
</evidence>
<dbReference type="EC" id="6.3.2.10" evidence="10 11"/>
<evidence type="ECO:0000256" key="2">
    <source>
        <dbReference type="ARBA" id="ARBA00022598"/>
    </source>
</evidence>
<dbReference type="AlphaFoldDB" id="A0A1M7YVN0"/>
<evidence type="ECO:0000256" key="4">
    <source>
        <dbReference type="ARBA" id="ARBA00022741"/>
    </source>
</evidence>
<comment type="subcellular location">
    <subcellularLocation>
        <location evidence="10 11">Cytoplasm</location>
    </subcellularLocation>
</comment>
<feature type="domain" description="Mur ligase C-terminal" evidence="13">
    <location>
        <begin position="316"/>
        <end position="436"/>
    </location>
</feature>
<dbReference type="EMBL" id="FRFG01000028">
    <property type="protein sequence ID" value="SHO56719.1"/>
    <property type="molecule type" value="Genomic_DNA"/>
</dbReference>
<dbReference type="GO" id="GO:0051301">
    <property type="term" value="P:cell division"/>
    <property type="evidence" value="ECO:0007669"/>
    <property type="project" value="UniProtKB-KW"/>
</dbReference>
<dbReference type="UniPathway" id="UPA00219"/>
<evidence type="ECO:0000256" key="1">
    <source>
        <dbReference type="ARBA" id="ARBA00022490"/>
    </source>
</evidence>
<evidence type="ECO:0000256" key="11">
    <source>
        <dbReference type="RuleBase" id="RU004136"/>
    </source>
</evidence>
<dbReference type="SUPFAM" id="SSF53244">
    <property type="entry name" value="MurD-like peptide ligases, peptide-binding domain"/>
    <property type="match status" value="1"/>
</dbReference>
<protein>
    <recommendedName>
        <fullName evidence="10 11">UDP-N-acetylmuramoyl-tripeptide--D-alanyl-D-alanine ligase</fullName>
        <ecNumber evidence="10 11">6.3.2.10</ecNumber>
    </recommendedName>
    <alternativeName>
        <fullName evidence="10">D-alanyl-D-alanine-adding enzyme</fullName>
    </alternativeName>
</protein>
<comment type="pathway">
    <text evidence="10 11">Cell wall biogenesis; peptidoglycan biosynthesis.</text>
</comment>
<dbReference type="HAMAP" id="MF_02019">
    <property type="entry name" value="MurF"/>
    <property type="match status" value="1"/>
</dbReference>
<keyword evidence="2 10" id="KW-0436">Ligase</keyword>
<reference evidence="16" key="1">
    <citation type="submission" date="2016-12" db="EMBL/GenBank/DDBJ databases">
        <authorList>
            <person name="Rodrigo-Torres L."/>
            <person name="Arahal R.D."/>
            <person name="Lucena T."/>
        </authorList>
    </citation>
    <scope>NUCLEOTIDE SEQUENCE [LARGE SCALE GENOMIC DNA]</scope>
</reference>
<evidence type="ECO:0000259" key="14">
    <source>
        <dbReference type="Pfam" id="PF08245"/>
    </source>
</evidence>
<feature type="domain" description="Mur ligase central" evidence="14">
    <location>
        <begin position="105"/>
        <end position="294"/>
    </location>
</feature>
<evidence type="ECO:0000256" key="6">
    <source>
        <dbReference type="ARBA" id="ARBA00022960"/>
    </source>
</evidence>
<dbReference type="Pfam" id="PF08245">
    <property type="entry name" value="Mur_ligase_M"/>
    <property type="match status" value="1"/>
</dbReference>
<keyword evidence="8 10" id="KW-0131">Cell cycle</keyword>
<dbReference type="RefSeq" id="WP_073582977.1">
    <property type="nucleotide sequence ID" value="NZ_AP024897.1"/>
</dbReference>
<keyword evidence="3 10" id="KW-0132">Cell division</keyword>
<keyword evidence="9 10" id="KW-0961">Cell wall biogenesis/degradation</keyword>
<keyword evidence="6 10" id="KW-0133">Cell shape</keyword>
<dbReference type="SUPFAM" id="SSF63418">
    <property type="entry name" value="MurE/MurF N-terminal domain"/>
    <property type="match status" value="1"/>
</dbReference>
<dbReference type="InterPro" id="IPR036565">
    <property type="entry name" value="Mur-like_cat_sf"/>
</dbReference>
<dbReference type="InterPro" id="IPR051046">
    <property type="entry name" value="MurCDEF_CellWall_CoF430Synth"/>
</dbReference>
<keyword evidence="5 10" id="KW-0067">ATP-binding</keyword>
<keyword evidence="16" id="KW-1185">Reference proteome</keyword>
<evidence type="ECO:0000256" key="7">
    <source>
        <dbReference type="ARBA" id="ARBA00022984"/>
    </source>
</evidence>
<dbReference type="PANTHER" id="PTHR43024:SF1">
    <property type="entry name" value="UDP-N-ACETYLMURAMOYL-TRIPEPTIDE--D-ALANYL-D-ALANINE LIGASE"/>
    <property type="match status" value="1"/>
</dbReference>
<dbReference type="NCBIfam" id="TIGR01143">
    <property type="entry name" value="murF"/>
    <property type="match status" value="1"/>
</dbReference>
<dbReference type="InterPro" id="IPR013221">
    <property type="entry name" value="Mur_ligase_cen"/>
</dbReference>
<dbReference type="InterPro" id="IPR005863">
    <property type="entry name" value="UDP-N-AcMur_synth"/>
</dbReference>
<evidence type="ECO:0000259" key="13">
    <source>
        <dbReference type="Pfam" id="PF02875"/>
    </source>
</evidence>
<organism evidence="15 16">
    <name type="scientific">Vibrio quintilis</name>
    <dbReference type="NCBI Taxonomy" id="1117707"/>
    <lineage>
        <taxon>Bacteria</taxon>
        <taxon>Pseudomonadati</taxon>
        <taxon>Pseudomonadota</taxon>
        <taxon>Gammaproteobacteria</taxon>
        <taxon>Vibrionales</taxon>
        <taxon>Vibrionaceae</taxon>
        <taxon>Vibrio</taxon>
    </lineage>
</organism>
<dbReference type="Pfam" id="PF02875">
    <property type="entry name" value="Mur_ligase_C"/>
    <property type="match status" value="1"/>
</dbReference>
<dbReference type="Pfam" id="PF01225">
    <property type="entry name" value="Mur_ligase"/>
    <property type="match status" value="1"/>
</dbReference>
<name>A0A1M7YVN0_9VIBR</name>
<dbReference type="PANTHER" id="PTHR43024">
    <property type="entry name" value="UDP-N-ACETYLMURAMOYL-TRIPEPTIDE--D-ALANYL-D-ALANINE LIGASE"/>
    <property type="match status" value="1"/>
</dbReference>
<accession>A0A1M7YVN0</accession>